<dbReference type="STRING" id="212818.A0A0D1ZH60"/>
<evidence type="ECO:0000256" key="1">
    <source>
        <dbReference type="SAM" id="Phobius"/>
    </source>
</evidence>
<organism evidence="2 3">
    <name type="scientific">Exophiala mesophila</name>
    <name type="common">Black yeast-like fungus</name>
    <dbReference type="NCBI Taxonomy" id="212818"/>
    <lineage>
        <taxon>Eukaryota</taxon>
        <taxon>Fungi</taxon>
        <taxon>Dikarya</taxon>
        <taxon>Ascomycota</taxon>
        <taxon>Pezizomycotina</taxon>
        <taxon>Eurotiomycetes</taxon>
        <taxon>Chaetothyriomycetidae</taxon>
        <taxon>Chaetothyriales</taxon>
        <taxon>Herpotrichiellaceae</taxon>
        <taxon>Exophiala</taxon>
    </lineage>
</organism>
<evidence type="ECO:0000313" key="2">
    <source>
        <dbReference type="EMBL" id="KIV93134.1"/>
    </source>
</evidence>
<dbReference type="VEuPathDB" id="FungiDB:PV10_04373"/>
<keyword evidence="1" id="KW-0472">Membrane</keyword>
<protein>
    <submittedName>
        <fullName evidence="2">Uncharacterized protein</fullName>
    </submittedName>
</protein>
<keyword evidence="1" id="KW-1133">Transmembrane helix</keyword>
<keyword evidence="1" id="KW-0812">Transmembrane</keyword>
<dbReference type="PANTHER" id="PTHR35896">
    <property type="entry name" value="IG-LIKE DOMAIN-CONTAINING PROTEIN"/>
    <property type="match status" value="1"/>
</dbReference>
<keyword evidence="3" id="KW-1185">Reference proteome</keyword>
<proteinExistence type="predicted"/>
<gene>
    <name evidence="2" type="ORF">PV10_04373</name>
</gene>
<dbReference type="HOGENOM" id="CLU_066042_0_0_1"/>
<reference evidence="2 3" key="1">
    <citation type="submission" date="2015-01" db="EMBL/GenBank/DDBJ databases">
        <title>The Genome Sequence of Exophiala mesophila CBS40295.</title>
        <authorList>
            <consortium name="The Broad Institute Genomics Platform"/>
            <person name="Cuomo C."/>
            <person name="de Hoog S."/>
            <person name="Gorbushina A."/>
            <person name="Stielow B."/>
            <person name="Teixiera M."/>
            <person name="Abouelleil A."/>
            <person name="Chapman S.B."/>
            <person name="Priest M."/>
            <person name="Young S.K."/>
            <person name="Wortman J."/>
            <person name="Nusbaum C."/>
            <person name="Birren B."/>
        </authorList>
    </citation>
    <scope>NUCLEOTIDE SEQUENCE [LARGE SCALE GENOMIC DNA]</scope>
    <source>
        <strain evidence="2 3">CBS 40295</strain>
    </source>
</reference>
<sequence length="235" mass="26753">MSSFSSPKSDDPEQLPFLKSLDQGISDKCKQPTSQFHHDDKPMATRVLSHLMVFVLTSAAWIVVILLVRSPPSYRKSGFHTAGASHQHNITSNAHLISCGTSTTEARQAGCKYDVLLNHWVPSECWDEEFVQEYQDDRSWGAYADELLTQEITSIDDMSERKYYYTSVRDHINHCAIVWKKQYWTLFEEAPAFDSVIAAPFHTDHCAQYLMDVIDTNGTISTKVEIGFAGCWIRH</sequence>
<dbReference type="RefSeq" id="XP_016224708.1">
    <property type="nucleotide sequence ID" value="XM_016368920.1"/>
</dbReference>
<dbReference type="InterPro" id="IPR053008">
    <property type="entry name" value="Phomopsin_biosynth_assoc"/>
</dbReference>
<dbReference type="Proteomes" id="UP000054302">
    <property type="component" value="Unassembled WGS sequence"/>
</dbReference>
<dbReference type="PANTHER" id="PTHR35896:SF3">
    <property type="entry name" value="MAJOR FACILITATOR SUPERFAMILY TRANSPORTER"/>
    <property type="match status" value="1"/>
</dbReference>
<name>A0A0D1ZH60_EXOME</name>
<dbReference type="OrthoDB" id="3501153at2759"/>
<feature type="transmembrane region" description="Helical" evidence="1">
    <location>
        <begin position="47"/>
        <end position="68"/>
    </location>
</feature>
<dbReference type="EMBL" id="KN847522">
    <property type="protein sequence ID" value="KIV93134.1"/>
    <property type="molecule type" value="Genomic_DNA"/>
</dbReference>
<accession>A0A0D1ZH60</accession>
<dbReference type="GeneID" id="27322218"/>
<dbReference type="AlphaFoldDB" id="A0A0D1ZH60"/>
<evidence type="ECO:0000313" key="3">
    <source>
        <dbReference type="Proteomes" id="UP000054302"/>
    </source>
</evidence>
<dbReference type="OMA" id="FHTDHCA"/>